<reference evidence="6 7" key="1">
    <citation type="journal article" date="2014" name="Int. J. Syst. Evol. Microbiol.">
        <title>Complete genome sequence of Corynebacterium casei LMG S-19264T (=DSM 44701T), isolated from a smear-ripened cheese.</title>
        <authorList>
            <consortium name="US DOE Joint Genome Institute (JGI-PGF)"/>
            <person name="Walter F."/>
            <person name="Albersmeier A."/>
            <person name="Kalinowski J."/>
            <person name="Ruckert C."/>
        </authorList>
    </citation>
    <scope>NUCLEOTIDE SEQUENCE [LARGE SCALE GENOMIC DNA]</scope>
    <source>
        <strain evidence="6 7">KCTC 12285</strain>
    </source>
</reference>
<dbReference type="PANTHER" id="PTHR12358:SF106">
    <property type="entry name" value="LIPID KINASE YEGS"/>
    <property type="match status" value="1"/>
</dbReference>
<sequence length="293" mass="32633">MKCIHFIINPIAGSSNNIVTKDILQKYFVDDKYSLTIKLSTHKKHAIKLTKQSIDEGATIIVACGGDGTVNEVASCIVGTSIKLGIIPTGSGNGLASNLKIPKIIEKAITLIKQENITQIDVGTINEHYFFSNTGVGFDASVIKNYEASNERTLYNYIKASLKSFRELNKQEEVKISIDNKNTFINPFMIFVSNSNELGYKISLTPKASLRDGLLDAIIIPKISKIKVVVFGVLMLFRKHQILKKAQVFQTKSIHLLRVKGSVFETQIDGELYQIKEKHIFISLKEKSLNVIT</sequence>
<evidence type="ECO:0000313" key="7">
    <source>
        <dbReference type="Proteomes" id="UP000601108"/>
    </source>
</evidence>
<dbReference type="EMBL" id="BMWS01000018">
    <property type="protein sequence ID" value="GGX24333.1"/>
    <property type="molecule type" value="Genomic_DNA"/>
</dbReference>
<evidence type="ECO:0000256" key="1">
    <source>
        <dbReference type="ARBA" id="ARBA00022679"/>
    </source>
</evidence>
<dbReference type="InterPro" id="IPR017438">
    <property type="entry name" value="ATP-NAD_kinase_N"/>
</dbReference>
<dbReference type="Pfam" id="PF19279">
    <property type="entry name" value="YegS_C"/>
    <property type="match status" value="1"/>
</dbReference>
<dbReference type="InterPro" id="IPR001206">
    <property type="entry name" value="Diacylglycerol_kinase_cat_dom"/>
</dbReference>
<dbReference type="PANTHER" id="PTHR12358">
    <property type="entry name" value="SPHINGOSINE KINASE"/>
    <property type="match status" value="1"/>
</dbReference>
<dbReference type="SUPFAM" id="SSF111331">
    <property type="entry name" value="NAD kinase/diacylglycerol kinase-like"/>
    <property type="match status" value="1"/>
</dbReference>
<organism evidence="6 7">
    <name type="scientific">Aquimarina muelleri</name>
    <dbReference type="NCBI Taxonomy" id="279356"/>
    <lineage>
        <taxon>Bacteria</taxon>
        <taxon>Pseudomonadati</taxon>
        <taxon>Bacteroidota</taxon>
        <taxon>Flavobacteriia</taxon>
        <taxon>Flavobacteriales</taxon>
        <taxon>Flavobacteriaceae</taxon>
        <taxon>Aquimarina</taxon>
    </lineage>
</organism>
<dbReference type="GO" id="GO:0005886">
    <property type="term" value="C:plasma membrane"/>
    <property type="evidence" value="ECO:0007669"/>
    <property type="project" value="TreeGrafter"/>
</dbReference>
<protein>
    <recommendedName>
        <fullName evidence="5">DAGKc domain-containing protein</fullName>
    </recommendedName>
</protein>
<dbReference type="Gene3D" id="3.40.50.10330">
    <property type="entry name" value="Probable inorganic polyphosphate/atp-NAD kinase, domain 1"/>
    <property type="match status" value="1"/>
</dbReference>
<dbReference type="SMART" id="SM00046">
    <property type="entry name" value="DAGKc"/>
    <property type="match status" value="1"/>
</dbReference>
<dbReference type="GO" id="GO:0016301">
    <property type="term" value="F:kinase activity"/>
    <property type="evidence" value="ECO:0007669"/>
    <property type="project" value="UniProtKB-KW"/>
</dbReference>
<keyword evidence="7" id="KW-1185">Reference proteome</keyword>
<dbReference type="PROSITE" id="PS50146">
    <property type="entry name" value="DAGK"/>
    <property type="match status" value="1"/>
</dbReference>
<keyword evidence="1" id="KW-0808">Transferase</keyword>
<evidence type="ECO:0000256" key="2">
    <source>
        <dbReference type="ARBA" id="ARBA00022741"/>
    </source>
</evidence>
<dbReference type="InterPro" id="IPR050187">
    <property type="entry name" value="Lipid_Phosphate_FormReg"/>
</dbReference>
<dbReference type="InterPro" id="IPR016064">
    <property type="entry name" value="NAD/diacylglycerol_kinase_sf"/>
</dbReference>
<evidence type="ECO:0000259" key="5">
    <source>
        <dbReference type="PROSITE" id="PS50146"/>
    </source>
</evidence>
<keyword evidence="3" id="KW-0418">Kinase</keyword>
<comment type="caution">
    <text evidence="6">The sequence shown here is derived from an EMBL/GenBank/DDBJ whole genome shotgun (WGS) entry which is preliminary data.</text>
</comment>
<dbReference type="Proteomes" id="UP000601108">
    <property type="component" value="Unassembled WGS sequence"/>
</dbReference>
<keyword evidence="4" id="KW-0067">ATP-binding</keyword>
<proteinExistence type="predicted"/>
<accession>A0A918JWA2</accession>
<evidence type="ECO:0000313" key="6">
    <source>
        <dbReference type="EMBL" id="GGX24333.1"/>
    </source>
</evidence>
<dbReference type="AlphaFoldDB" id="A0A918JWA2"/>
<dbReference type="Gene3D" id="2.60.200.40">
    <property type="match status" value="1"/>
</dbReference>
<keyword evidence="2" id="KW-0547">Nucleotide-binding</keyword>
<feature type="domain" description="DAGKc" evidence="5">
    <location>
        <begin position="1"/>
        <end position="128"/>
    </location>
</feature>
<name>A0A918JWA2_9FLAO</name>
<evidence type="ECO:0000256" key="4">
    <source>
        <dbReference type="ARBA" id="ARBA00022840"/>
    </source>
</evidence>
<dbReference type="InterPro" id="IPR045540">
    <property type="entry name" value="YegS/DAGK_C"/>
</dbReference>
<gene>
    <name evidence="6" type="ORF">GCM10007384_26910</name>
</gene>
<evidence type="ECO:0000256" key="3">
    <source>
        <dbReference type="ARBA" id="ARBA00022777"/>
    </source>
</evidence>
<dbReference type="Pfam" id="PF00781">
    <property type="entry name" value="DAGK_cat"/>
    <property type="match status" value="1"/>
</dbReference>
<dbReference type="GO" id="GO:0005524">
    <property type="term" value="F:ATP binding"/>
    <property type="evidence" value="ECO:0007669"/>
    <property type="project" value="UniProtKB-KW"/>
</dbReference>
<dbReference type="RefSeq" id="WP_027412274.1">
    <property type="nucleotide sequence ID" value="NZ_BMWS01000018.1"/>
</dbReference>